<dbReference type="AlphaFoldDB" id="A0A4S2HE42"/>
<dbReference type="EMBL" id="SRXV01000001">
    <property type="protein sequence ID" value="TGY94048.1"/>
    <property type="molecule type" value="Genomic_DNA"/>
</dbReference>
<dbReference type="Gene3D" id="3.40.50.1240">
    <property type="entry name" value="Phosphoglycerate mutase-like"/>
    <property type="match status" value="1"/>
</dbReference>
<keyword evidence="2" id="KW-1185">Reference proteome</keyword>
<gene>
    <name evidence="1" type="ORF">E5162_01800</name>
</gene>
<dbReference type="Pfam" id="PF00300">
    <property type="entry name" value="His_Phos_1"/>
    <property type="match status" value="1"/>
</dbReference>
<evidence type="ECO:0000313" key="1">
    <source>
        <dbReference type="EMBL" id="TGY94048.1"/>
    </source>
</evidence>
<dbReference type="InterPro" id="IPR029033">
    <property type="entry name" value="His_PPase_superfam"/>
</dbReference>
<organism evidence="1 2">
    <name type="scientific">Marinicauda pacifica</name>
    <dbReference type="NCBI Taxonomy" id="1133559"/>
    <lineage>
        <taxon>Bacteria</taxon>
        <taxon>Pseudomonadati</taxon>
        <taxon>Pseudomonadota</taxon>
        <taxon>Alphaproteobacteria</taxon>
        <taxon>Maricaulales</taxon>
        <taxon>Maricaulaceae</taxon>
        <taxon>Marinicauda</taxon>
    </lineage>
</organism>
<dbReference type="RefSeq" id="WP_135943243.1">
    <property type="nucleotide sequence ID" value="NZ_BMEI01000001.1"/>
</dbReference>
<dbReference type="InterPro" id="IPR013078">
    <property type="entry name" value="His_Pase_superF_clade-1"/>
</dbReference>
<proteinExistence type="predicted"/>
<accession>A0A4S2HE42</accession>
<comment type="caution">
    <text evidence="1">The sequence shown here is derived from an EMBL/GenBank/DDBJ whole genome shotgun (WGS) entry which is preliminary data.</text>
</comment>
<dbReference type="CDD" id="cd07067">
    <property type="entry name" value="HP_PGM_like"/>
    <property type="match status" value="1"/>
</dbReference>
<sequence>MVHIIIARHAKTIDRSEADEDFDRYLTERGHADAERLAEALARTGLKADLALVSPARRTQETWAHLASTLGDPRIESPMALYHASTSMLIRASLEAFEAGAQTLAVIGHNPGVGGFAHELAARAGTLSQWPHGFATSSAAAFDLVAEANSMNTVHQLLNYNPKA</sequence>
<dbReference type="OrthoDB" id="9810154at2"/>
<dbReference type="SUPFAM" id="SSF53254">
    <property type="entry name" value="Phosphoglycerate mutase-like"/>
    <property type="match status" value="1"/>
</dbReference>
<dbReference type="SMART" id="SM00855">
    <property type="entry name" value="PGAM"/>
    <property type="match status" value="1"/>
</dbReference>
<reference evidence="1 2" key="1">
    <citation type="journal article" date="2013" name="Int. J. Syst. Evol. Microbiol.">
        <title>Marinicauda pacifica gen. nov., sp. nov., a prosthecate alphaproteobacterium of the family Hyphomonadaceae isolated from deep seawater.</title>
        <authorList>
            <person name="Zhang X.Y."/>
            <person name="Li G.W."/>
            <person name="Wang C.S."/>
            <person name="Zhang Y.J."/>
            <person name="Xu X.W."/>
            <person name="Li H."/>
            <person name="Liu A."/>
            <person name="Liu C."/>
            <person name="Xie B.B."/>
            <person name="Qin Q.L."/>
            <person name="Xu Z."/>
            <person name="Chen X.L."/>
            <person name="Zhou B.C."/>
            <person name="Zhang Y.Z."/>
        </authorList>
    </citation>
    <scope>NUCLEOTIDE SEQUENCE [LARGE SCALE GENOMIC DNA]</scope>
    <source>
        <strain evidence="1 2">P-1 km-3</strain>
    </source>
</reference>
<name>A0A4S2HE42_9PROT</name>
<protein>
    <submittedName>
        <fullName evidence="1">Histidine phosphatase family protein</fullName>
    </submittedName>
</protein>
<dbReference type="Proteomes" id="UP000305451">
    <property type="component" value="Unassembled WGS sequence"/>
</dbReference>
<evidence type="ECO:0000313" key="2">
    <source>
        <dbReference type="Proteomes" id="UP000305451"/>
    </source>
</evidence>